<sequence>MIVSCPVQHEPDWRASVGGCASGEELRVVILDVEVQMAYEVTPLRPAAQTGASTAPTKPQAKVDPENSQSELSGERPPSAPLPGTVSETSPETQTVASTRILSAVDTYTSWNKVAESPTVSSDSERLVIMEEESPVVDDPFLSYSGATSTSVVPVTAGNNDLTNRSNPSDRLDPSDTTDSSDPSEISDPTNTRRGQAQDPKRVISS</sequence>
<comment type="caution">
    <text evidence="1">The sequence shown here is derived from an EMBL/GenBank/DDBJ whole genome shotgun (WGS) entry which is preliminary data.</text>
</comment>
<dbReference type="EMBL" id="JABSTQ010004293">
    <property type="protein sequence ID" value="KAG0442708.1"/>
    <property type="molecule type" value="Genomic_DNA"/>
</dbReference>
<dbReference type="Proteomes" id="UP000805193">
    <property type="component" value="Unassembled WGS sequence"/>
</dbReference>
<reference evidence="1 2" key="1">
    <citation type="journal article" date="2020" name="Cell">
        <title>Large-Scale Comparative Analyses of Tick Genomes Elucidate Their Genetic Diversity and Vector Capacities.</title>
        <authorList>
            <consortium name="Tick Genome and Microbiome Consortium (TIGMIC)"/>
            <person name="Jia N."/>
            <person name="Wang J."/>
            <person name="Shi W."/>
            <person name="Du L."/>
            <person name="Sun Y."/>
            <person name="Zhan W."/>
            <person name="Jiang J.F."/>
            <person name="Wang Q."/>
            <person name="Zhang B."/>
            <person name="Ji P."/>
            <person name="Bell-Sakyi L."/>
            <person name="Cui X.M."/>
            <person name="Yuan T.T."/>
            <person name="Jiang B.G."/>
            <person name="Yang W.F."/>
            <person name="Lam T.T."/>
            <person name="Chang Q.C."/>
            <person name="Ding S.J."/>
            <person name="Wang X.J."/>
            <person name="Zhu J.G."/>
            <person name="Ruan X.D."/>
            <person name="Zhao L."/>
            <person name="Wei J.T."/>
            <person name="Ye R.Z."/>
            <person name="Que T.C."/>
            <person name="Du C.H."/>
            <person name="Zhou Y.H."/>
            <person name="Cheng J.X."/>
            <person name="Dai P.F."/>
            <person name="Guo W.B."/>
            <person name="Han X.H."/>
            <person name="Huang E.J."/>
            <person name="Li L.F."/>
            <person name="Wei W."/>
            <person name="Gao Y.C."/>
            <person name="Liu J.Z."/>
            <person name="Shao H.Z."/>
            <person name="Wang X."/>
            <person name="Wang C.C."/>
            <person name="Yang T.C."/>
            <person name="Huo Q.B."/>
            <person name="Li W."/>
            <person name="Chen H.Y."/>
            <person name="Chen S.E."/>
            <person name="Zhou L.G."/>
            <person name="Ni X.B."/>
            <person name="Tian J.H."/>
            <person name="Sheng Y."/>
            <person name="Liu T."/>
            <person name="Pan Y.S."/>
            <person name="Xia L.Y."/>
            <person name="Li J."/>
            <person name="Zhao F."/>
            <person name="Cao W.C."/>
        </authorList>
    </citation>
    <scope>NUCLEOTIDE SEQUENCE [LARGE SCALE GENOMIC DNA]</scope>
    <source>
        <strain evidence="1">Iper-2018</strain>
    </source>
</reference>
<evidence type="ECO:0000313" key="1">
    <source>
        <dbReference type="EMBL" id="KAG0442708.1"/>
    </source>
</evidence>
<proteinExistence type="predicted"/>
<accession>A0AC60QVK0</accession>
<gene>
    <name evidence="1" type="ORF">HPB47_015634</name>
</gene>
<protein>
    <submittedName>
        <fullName evidence="1">Uncharacterized protein</fullName>
    </submittedName>
</protein>
<keyword evidence="2" id="KW-1185">Reference proteome</keyword>
<name>A0AC60QVK0_IXOPE</name>
<organism evidence="1 2">
    <name type="scientific">Ixodes persulcatus</name>
    <name type="common">Taiga tick</name>
    <dbReference type="NCBI Taxonomy" id="34615"/>
    <lineage>
        <taxon>Eukaryota</taxon>
        <taxon>Metazoa</taxon>
        <taxon>Ecdysozoa</taxon>
        <taxon>Arthropoda</taxon>
        <taxon>Chelicerata</taxon>
        <taxon>Arachnida</taxon>
        <taxon>Acari</taxon>
        <taxon>Parasitiformes</taxon>
        <taxon>Ixodida</taxon>
        <taxon>Ixodoidea</taxon>
        <taxon>Ixodidae</taxon>
        <taxon>Ixodinae</taxon>
        <taxon>Ixodes</taxon>
    </lineage>
</organism>
<evidence type="ECO:0000313" key="2">
    <source>
        <dbReference type="Proteomes" id="UP000805193"/>
    </source>
</evidence>